<evidence type="ECO:0000313" key="15">
    <source>
        <dbReference type="EMBL" id="RAL26013.1"/>
    </source>
</evidence>
<comment type="similarity">
    <text evidence="10">Belongs to the MurCDEF family. MurF subfamily.</text>
</comment>
<dbReference type="InterPro" id="IPR035911">
    <property type="entry name" value="MurE/MurF_N"/>
</dbReference>
<proteinExistence type="inferred from homology"/>
<keyword evidence="16" id="KW-1185">Reference proteome</keyword>
<evidence type="ECO:0000256" key="10">
    <source>
        <dbReference type="HAMAP-Rule" id="MF_02019"/>
    </source>
</evidence>
<dbReference type="GO" id="GO:0008360">
    <property type="term" value="P:regulation of cell shape"/>
    <property type="evidence" value="ECO:0007669"/>
    <property type="project" value="UniProtKB-KW"/>
</dbReference>
<evidence type="ECO:0000256" key="11">
    <source>
        <dbReference type="RuleBase" id="RU004136"/>
    </source>
</evidence>
<keyword evidence="6 10" id="KW-0133">Cell shape</keyword>
<dbReference type="Gene3D" id="3.40.1390.10">
    <property type="entry name" value="MurE/MurF, N-terminal domain"/>
    <property type="match status" value="1"/>
</dbReference>
<accession>A0A364K6U6</accession>
<evidence type="ECO:0000256" key="8">
    <source>
        <dbReference type="ARBA" id="ARBA00023306"/>
    </source>
</evidence>
<dbReference type="Gene3D" id="3.40.1190.10">
    <property type="entry name" value="Mur-like, catalytic domain"/>
    <property type="match status" value="1"/>
</dbReference>
<dbReference type="HAMAP" id="MF_02019">
    <property type="entry name" value="MurF"/>
    <property type="match status" value="1"/>
</dbReference>
<dbReference type="Pfam" id="PF01225">
    <property type="entry name" value="Mur_ligase"/>
    <property type="match status" value="1"/>
</dbReference>
<gene>
    <name evidence="10" type="primary">murF</name>
    <name evidence="15" type="ORF">DL897_08095</name>
</gene>
<dbReference type="SUPFAM" id="SSF53244">
    <property type="entry name" value="MurD-like peptide ligases, peptide-binding domain"/>
    <property type="match status" value="1"/>
</dbReference>
<name>A0A364K6U6_9BACL</name>
<keyword evidence="1 10" id="KW-0963">Cytoplasm</keyword>
<evidence type="ECO:0000259" key="13">
    <source>
        <dbReference type="Pfam" id="PF02875"/>
    </source>
</evidence>
<dbReference type="EMBL" id="QJKK01000003">
    <property type="protein sequence ID" value="RAL26013.1"/>
    <property type="molecule type" value="Genomic_DNA"/>
</dbReference>
<dbReference type="RefSeq" id="WP_113658627.1">
    <property type="nucleotide sequence ID" value="NZ_KZ845665.1"/>
</dbReference>
<dbReference type="InterPro" id="IPR000713">
    <property type="entry name" value="Mur_ligase_N"/>
</dbReference>
<dbReference type="PANTHER" id="PTHR43024:SF1">
    <property type="entry name" value="UDP-N-ACETYLMURAMOYL-TRIPEPTIDE--D-ALANYL-D-ALANINE LIGASE"/>
    <property type="match status" value="1"/>
</dbReference>
<dbReference type="NCBIfam" id="TIGR01143">
    <property type="entry name" value="murF"/>
    <property type="match status" value="1"/>
</dbReference>
<dbReference type="GO" id="GO:0051301">
    <property type="term" value="P:cell division"/>
    <property type="evidence" value="ECO:0007669"/>
    <property type="project" value="UniProtKB-KW"/>
</dbReference>
<evidence type="ECO:0000256" key="5">
    <source>
        <dbReference type="ARBA" id="ARBA00022840"/>
    </source>
</evidence>
<comment type="catalytic activity">
    <reaction evidence="10 11">
        <text>D-alanyl-D-alanine + UDP-N-acetyl-alpha-D-muramoyl-L-alanyl-gamma-D-glutamyl-meso-2,6-diaminopimelate + ATP = UDP-N-acetyl-alpha-D-muramoyl-L-alanyl-gamma-D-glutamyl-meso-2,6-diaminopimeloyl-D-alanyl-D-alanine + ADP + phosphate + H(+)</text>
        <dbReference type="Rhea" id="RHEA:28374"/>
        <dbReference type="ChEBI" id="CHEBI:15378"/>
        <dbReference type="ChEBI" id="CHEBI:30616"/>
        <dbReference type="ChEBI" id="CHEBI:43474"/>
        <dbReference type="ChEBI" id="CHEBI:57822"/>
        <dbReference type="ChEBI" id="CHEBI:61386"/>
        <dbReference type="ChEBI" id="CHEBI:83905"/>
        <dbReference type="ChEBI" id="CHEBI:456216"/>
        <dbReference type="EC" id="6.3.2.10"/>
    </reaction>
</comment>
<feature type="domain" description="Mur ligase C-terminal" evidence="13">
    <location>
        <begin position="318"/>
        <end position="445"/>
    </location>
</feature>
<sequence>MERRCEWIKKVTEGTWVGSPTDLYLAVQGVSTDTRELSSNQLYVPLVGERLDGHQFIDQAIEKGAAAALWQKDHPLPEVEIPLIVVSDTLAALQRLAQAYRKELRIPVIAITGSNGKTTTKDLVASVLTQKYQVHKTKGNLNNHIGVPLTILSMPAQTEIAVIEMGMNHRGEIEHLSRIAEPDAAVITNIGESHIEFLGSREGIAEAKLEIREGLVEKGPIFFDGDEPLLRSKLARETRPLFPIGWGENNVDRPANVVLDGVKGYHFSSTRTGTSFHLPLLGRHNVINAMLAISVGRYFGLEEQQIAEGLLQVKLTGRRLELKTAVSGMQIIDDAYNASPTSMRAAIDLLMELDLSLEKWVLLGDMLETGQQEKIYHQEIGEYAVNRGVSHIYTVGDRGRYIFEGAIRANHDSNRMIQHFASIEEASRFLAQVGGPEAILLIKASLGAQLVQVVHHLTEGESSKKNG</sequence>
<feature type="domain" description="Mur ligase central" evidence="14">
    <location>
        <begin position="111"/>
        <end position="295"/>
    </location>
</feature>
<evidence type="ECO:0000256" key="6">
    <source>
        <dbReference type="ARBA" id="ARBA00022960"/>
    </source>
</evidence>
<dbReference type="InterPro" id="IPR005863">
    <property type="entry name" value="UDP-N-AcMur_synth"/>
</dbReference>
<dbReference type="GO" id="GO:0008766">
    <property type="term" value="F:UDP-N-acetylmuramoylalanyl-D-glutamyl-2,6-diaminopimelate-D-alanyl-D-alanine ligase activity"/>
    <property type="evidence" value="ECO:0007669"/>
    <property type="project" value="RHEA"/>
</dbReference>
<dbReference type="GO" id="GO:0005524">
    <property type="term" value="F:ATP binding"/>
    <property type="evidence" value="ECO:0007669"/>
    <property type="project" value="UniProtKB-UniRule"/>
</dbReference>
<evidence type="ECO:0000259" key="14">
    <source>
        <dbReference type="Pfam" id="PF08245"/>
    </source>
</evidence>
<dbReference type="InterPro" id="IPR013221">
    <property type="entry name" value="Mur_ligase_cen"/>
</dbReference>
<dbReference type="AlphaFoldDB" id="A0A364K6U6"/>
<comment type="pathway">
    <text evidence="10 11">Cell wall biogenesis; peptidoglycan biosynthesis.</text>
</comment>
<keyword evidence="7 10" id="KW-0573">Peptidoglycan synthesis</keyword>
<dbReference type="SUPFAM" id="SSF63418">
    <property type="entry name" value="MurE/MurF N-terminal domain"/>
    <property type="match status" value="1"/>
</dbReference>
<reference evidence="15 16" key="1">
    <citation type="submission" date="2018-06" db="EMBL/GenBank/DDBJ databases">
        <title>Thermoflavimicrobium daqus sp. nov., a thermophilic microbe isolated from Moutai-flavour Daqu.</title>
        <authorList>
            <person name="Wang X."/>
            <person name="Zhou H."/>
        </authorList>
    </citation>
    <scope>NUCLEOTIDE SEQUENCE [LARGE SCALE GENOMIC DNA]</scope>
    <source>
        <strain evidence="15 16">FBKL4.011</strain>
    </source>
</reference>
<dbReference type="GO" id="GO:0047480">
    <property type="term" value="F:UDP-N-acetylmuramoyl-tripeptide-D-alanyl-D-alanine ligase activity"/>
    <property type="evidence" value="ECO:0007669"/>
    <property type="project" value="UniProtKB-UniRule"/>
</dbReference>
<evidence type="ECO:0000313" key="16">
    <source>
        <dbReference type="Proteomes" id="UP000251213"/>
    </source>
</evidence>
<keyword evidence="9 10" id="KW-0961">Cell wall biogenesis/degradation</keyword>
<dbReference type="OrthoDB" id="9801978at2"/>
<dbReference type="Pfam" id="PF08245">
    <property type="entry name" value="Mur_ligase_M"/>
    <property type="match status" value="1"/>
</dbReference>
<dbReference type="InterPro" id="IPR036615">
    <property type="entry name" value="Mur_ligase_C_dom_sf"/>
</dbReference>
<dbReference type="Gene3D" id="3.90.190.20">
    <property type="entry name" value="Mur ligase, C-terminal domain"/>
    <property type="match status" value="1"/>
</dbReference>
<dbReference type="EC" id="6.3.2.10" evidence="10 11"/>
<evidence type="ECO:0000259" key="12">
    <source>
        <dbReference type="Pfam" id="PF01225"/>
    </source>
</evidence>
<evidence type="ECO:0000256" key="2">
    <source>
        <dbReference type="ARBA" id="ARBA00022598"/>
    </source>
</evidence>
<dbReference type="InterPro" id="IPR036565">
    <property type="entry name" value="Mur-like_cat_sf"/>
</dbReference>
<evidence type="ECO:0000256" key="4">
    <source>
        <dbReference type="ARBA" id="ARBA00022741"/>
    </source>
</evidence>
<dbReference type="UniPathway" id="UPA00219"/>
<dbReference type="GO" id="GO:0005737">
    <property type="term" value="C:cytoplasm"/>
    <property type="evidence" value="ECO:0007669"/>
    <property type="project" value="UniProtKB-SubCell"/>
</dbReference>
<feature type="binding site" evidence="10">
    <location>
        <begin position="113"/>
        <end position="119"/>
    </location>
    <ligand>
        <name>ATP</name>
        <dbReference type="ChEBI" id="CHEBI:30616"/>
    </ligand>
</feature>
<dbReference type="Pfam" id="PF02875">
    <property type="entry name" value="Mur_ligase_C"/>
    <property type="match status" value="1"/>
</dbReference>
<evidence type="ECO:0000256" key="9">
    <source>
        <dbReference type="ARBA" id="ARBA00023316"/>
    </source>
</evidence>
<reference evidence="15 16" key="2">
    <citation type="submission" date="2018-06" db="EMBL/GenBank/DDBJ databases">
        <authorList>
            <person name="Zhirakovskaya E."/>
        </authorList>
    </citation>
    <scope>NUCLEOTIDE SEQUENCE [LARGE SCALE GENOMIC DNA]</scope>
    <source>
        <strain evidence="15 16">FBKL4.011</strain>
    </source>
</reference>
<dbReference type="SUPFAM" id="SSF53623">
    <property type="entry name" value="MurD-like peptide ligases, catalytic domain"/>
    <property type="match status" value="1"/>
</dbReference>
<keyword evidence="5 10" id="KW-0067">ATP-binding</keyword>
<comment type="subcellular location">
    <subcellularLocation>
        <location evidence="10 11">Cytoplasm</location>
    </subcellularLocation>
</comment>
<organism evidence="15 16">
    <name type="scientific">Thermoflavimicrobium daqui</name>
    <dbReference type="NCBI Taxonomy" id="2137476"/>
    <lineage>
        <taxon>Bacteria</taxon>
        <taxon>Bacillati</taxon>
        <taxon>Bacillota</taxon>
        <taxon>Bacilli</taxon>
        <taxon>Bacillales</taxon>
        <taxon>Thermoactinomycetaceae</taxon>
        <taxon>Thermoflavimicrobium</taxon>
    </lineage>
</organism>
<dbReference type="GO" id="GO:0071555">
    <property type="term" value="P:cell wall organization"/>
    <property type="evidence" value="ECO:0007669"/>
    <property type="project" value="UniProtKB-KW"/>
</dbReference>
<evidence type="ECO:0000256" key="3">
    <source>
        <dbReference type="ARBA" id="ARBA00022618"/>
    </source>
</evidence>
<evidence type="ECO:0000256" key="1">
    <source>
        <dbReference type="ARBA" id="ARBA00022490"/>
    </source>
</evidence>
<keyword evidence="3 10" id="KW-0132">Cell division</keyword>
<comment type="function">
    <text evidence="10 11">Involved in cell wall formation. Catalyzes the final step in the synthesis of UDP-N-acetylmuramoyl-pentapeptide, the precursor of murein.</text>
</comment>
<comment type="caution">
    <text evidence="15">The sequence shown here is derived from an EMBL/GenBank/DDBJ whole genome shotgun (WGS) entry which is preliminary data.</text>
</comment>
<dbReference type="InterPro" id="IPR004101">
    <property type="entry name" value="Mur_ligase_C"/>
</dbReference>
<dbReference type="InterPro" id="IPR051046">
    <property type="entry name" value="MurCDEF_CellWall_CoF430Synth"/>
</dbReference>
<feature type="domain" description="Mur ligase N-terminal catalytic" evidence="12">
    <location>
        <begin position="27"/>
        <end position="101"/>
    </location>
</feature>
<keyword evidence="8 10" id="KW-0131">Cell cycle</keyword>
<dbReference type="PANTHER" id="PTHR43024">
    <property type="entry name" value="UDP-N-ACETYLMURAMOYL-TRIPEPTIDE--D-ALANYL-D-ALANINE LIGASE"/>
    <property type="match status" value="1"/>
</dbReference>
<evidence type="ECO:0000256" key="7">
    <source>
        <dbReference type="ARBA" id="ARBA00022984"/>
    </source>
</evidence>
<protein>
    <recommendedName>
        <fullName evidence="10 11">UDP-N-acetylmuramoyl-tripeptide--D-alanyl-D-alanine ligase</fullName>
        <ecNumber evidence="10 11">6.3.2.10</ecNumber>
    </recommendedName>
    <alternativeName>
        <fullName evidence="10">D-alanyl-D-alanine-adding enzyme</fullName>
    </alternativeName>
</protein>
<keyword evidence="4 10" id="KW-0547">Nucleotide-binding</keyword>
<keyword evidence="2 10" id="KW-0436">Ligase</keyword>
<dbReference type="Proteomes" id="UP000251213">
    <property type="component" value="Unassembled WGS sequence"/>
</dbReference>
<dbReference type="GO" id="GO:0009252">
    <property type="term" value="P:peptidoglycan biosynthetic process"/>
    <property type="evidence" value="ECO:0007669"/>
    <property type="project" value="UniProtKB-UniRule"/>
</dbReference>